<evidence type="ECO:0000259" key="3">
    <source>
        <dbReference type="PROSITE" id="PS51668"/>
    </source>
</evidence>
<evidence type="ECO:0000313" key="4">
    <source>
        <dbReference type="EMBL" id="MEN8624626.1"/>
    </source>
</evidence>
<dbReference type="CDD" id="cd09281">
    <property type="entry name" value="UPF0066"/>
    <property type="match status" value="1"/>
</dbReference>
<dbReference type="InterPro" id="IPR023370">
    <property type="entry name" value="TrmO-like_N"/>
</dbReference>
<dbReference type="PROSITE" id="PS51668">
    <property type="entry name" value="TSAA_2"/>
    <property type="match status" value="1"/>
</dbReference>
<evidence type="ECO:0000256" key="2">
    <source>
        <dbReference type="ARBA" id="ARBA00033753"/>
    </source>
</evidence>
<protein>
    <submittedName>
        <fullName evidence="4">tRNA (N6-threonylcarbamoyladenosine(37)-N6)-methyltransferase TrmO</fullName>
    </submittedName>
</protein>
<dbReference type="Proteomes" id="UP001414441">
    <property type="component" value="Unassembled WGS sequence"/>
</dbReference>
<dbReference type="EMBL" id="JBDLOB010000001">
    <property type="protein sequence ID" value="MEN8624626.1"/>
    <property type="molecule type" value="Genomic_DNA"/>
</dbReference>
<accession>A0ABV0D1R8</accession>
<keyword evidence="1" id="KW-0949">S-adenosyl-L-methionine</keyword>
<sequence>MLDENPLLDNYHQAPVIGYHRAPLSQKFGAPRQPNLVALTSVIEMLAPYDTPAAFDGLDKFSHIWVSWQFHHNYRYKNNNETSTRFRAQVRPPRLGGNQKIGVFASRSMYRPSGLGLSVVKIEQVKIVQGRVLLIIEGADMIDGTPIIDIKPYVAYSDALIQTESGFAPTAPELLNVTVTDVANEQFMMLVSVGEPSNANNDDTNIKDANTGSNSATVASTVHHIQSQLIGSDMSIIKELIAQDPRPAYRRTEIATPFVMRYKSVDVSFQLIESGQLQIIAVVAV</sequence>
<keyword evidence="5" id="KW-1185">Reference proteome</keyword>
<comment type="similarity">
    <text evidence="2">Belongs to the tRNA methyltransferase O family.</text>
</comment>
<dbReference type="Gene3D" id="3.30.2310.10">
    <property type="entry name" value="YaeB-like"/>
    <property type="match status" value="1"/>
</dbReference>
<dbReference type="SUPFAM" id="SSF118196">
    <property type="entry name" value="YaeB-like"/>
    <property type="match status" value="1"/>
</dbReference>
<reference evidence="4 5" key="1">
    <citation type="submission" date="2024-05" db="EMBL/GenBank/DDBJ databases">
        <title>Genome sequencing of Marine Estuary Bacteria, Pseudoalteromonas distincta strain FA, Psychrobacter proteolyticus strain EA, and Shewanella baltica strain CA.</title>
        <authorList>
            <person name="Dieffenbach S.A."/>
            <person name="Maclea K.S."/>
        </authorList>
    </citation>
    <scope>NUCLEOTIDE SEQUENCE [LARGE SCALE GENOMIC DNA]</scope>
    <source>
        <strain evidence="4 5">EA</strain>
    </source>
</reference>
<dbReference type="Pfam" id="PF01980">
    <property type="entry name" value="TrmO_N"/>
    <property type="match status" value="1"/>
</dbReference>
<dbReference type="InterPro" id="IPR040372">
    <property type="entry name" value="YaeB-like"/>
</dbReference>
<gene>
    <name evidence="4" type="primary">tsaA</name>
    <name evidence="4" type="ORF">ABFV72_01255</name>
</gene>
<evidence type="ECO:0000256" key="1">
    <source>
        <dbReference type="ARBA" id="ARBA00022691"/>
    </source>
</evidence>
<comment type="caution">
    <text evidence="4">The sequence shown here is derived from an EMBL/GenBank/DDBJ whole genome shotgun (WGS) entry which is preliminary data.</text>
</comment>
<dbReference type="Pfam" id="PF18389">
    <property type="entry name" value="TrmO_C"/>
    <property type="match status" value="1"/>
</dbReference>
<feature type="domain" description="TsaA-like" evidence="3">
    <location>
        <begin position="14"/>
        <end position="162"/>
    </location>
</feature>
<name>A0ABV0D1R8_9GAMM</name>
<proteinExistence type="inferred from homology"/>
<dbReference type="InterPro" id="IPR041369">
    <property type="entry name" value="TrmO_C"/>
</dbReference>
<dbReference type="PANTHER" id="PTHR12818">
    <property type="entry name" value="TRNA (ADENINE(37)-N6)-METHYLTRANSFERASE"/>
    <property type="match status" value="1"/>
</dbReference>
<evidence type="ECO:0000313" key="5">
    <source>
        <dbReference type="Proteomes" id="UP001414441"/>
    </source>
</evidence>
<dbReference type="RefSeq" id="WP_347161963.1">
    <property type="nucleotide sequence ID" value="NZ_JBDLOB010000001.1"/>
</dbReference>
<organism evidence="4 5">
    <name type="scientific">Psychrobacter proteolyticus</name>
    <dbReference type="NCBI Taxonomy" id="147825"/>
    <lineage>
        <taxon>Bacteria</taxon>
        <taxon>Pseudomonadati</taxon>
        <taxon>Pseudomonadota</taxon>
        <taxon>Gammaproteobacteria</taxon>
        <taxon>Moraxellales</taxon>
        <taxon>Moraxellaceae</taxon>
        <taxon>Psychrobacter</taxon>
    </lineage>
</organism>
<dbReference type="PANTHER" id="PTHR12818:SF0">
    <property type="entry name" value="TRNA (ADENINE(37)-N6)-METHYLTRANSFERASE"/>
    <property type="match status" value="1"/>
</dbReference>
<dbReference type="InterPro" id="IPR036413">
    <property type="entry name" value="YaeB-like_sf"/>
</dbReference>
<dbReference type="Gene3D" id="2.40.30.70">
    <property type="entry name" value="YaeB-like"/>
    <property type="match status" value="1"/>
</dbReference>
<dbReference type="InterPro" id="IPR036414">
    <property type="entry name" value="YaeB_N_sf"/>
</dbReference>
<dbReference type="NCBIfam" id="TIGR00104">
    <property type="entry name" value="tRNA_TsaA"/>
    <property type="match status" value="1"/>
</dbReference>